<dbReference type="InterPro" id="IPR007271">
    <property type="entry name" value="Nuc_sug_transpt"/>
</dbReference>
<gene>
    <name evidence="6" type="ORF">ACAT0790_LOCUS25383</name>
</gene>
<feature type="transmembrane region" description="Helical" evidence="5">
    <location>
        <begin position="281"/>
        <end position="300"/>
    </location>
</feature>
<feature type="transmembrane region" description="Helical" evidence="5">
    <location>
        <begin position="98"/>
        <end position="114"/>
    </location>
</feature>
<feature type="transmembrane region" description="Helical" evidence="5">
    <location>
        <begin position="62"/>
        <end position="86"/>
    </location>
</feature>
<evidence type="ECO:0000256" key="1">
    <source>
        <dbReference type="ARBA" id="ARBA00004141"/>
    </source>
</evidence>
<feature type="transmembrane region" description="Helical" evidence="5">
    <location>
        <begin position="126"/>
        <end position="145"/>
    </location>
</feature>
<feature type="transmembrane region" description="Helical" evidence="5">
    <location>
        <begin position="21"/>
        <end position="42"/>
    </location>
</feature>
<organism evidence="6">
    <name type="scientific">Alexandrium catenella</name>
    <name type="common">Red tide dinoflagellate</name>
    <name type="synonym">Gonyaulax catenella</name>
    <dbReference type="NCBI Taxonomy" id="2925"/>
    <lineage>
        <taxon>Eukaryota</taxon>
        <taxon>Sar</taxon>
        <taxon>Alveolata</taxon>
        <taxon>Dinophyceae</taxon>
        <taxon>Gonyaulacales</taxon>
        <taxon>Pyrocystaceae</taxon>
        <taxon>Alexandrium</taxon>
    </lineage>
</organism>
<name>A0A7S1QFP1_ALECA</name>
<feature type="transmembrane region" description="Helical" evidence="5">
    <location>
        <begin position="215"/>
        <end position="236"/>
    </location>
</feature>
<accession>A0A7S1QFP1</accession>
<keyword evidence="2 5" id="KW-0812">Transmembrane</keyword>
<reference evidence="6" key="1">
    <citation type="submission" date="2021-01" db="EMBL/GenBank/DDBJ databases">
        <authorList>
            <person name="Corre E."/>
            <person name="Pelletier E."/>
            <person name="Niang G."/>
            <person name="Scheremetjew M."/>
            <person name="Finn R."/>
            <person name="Kale V."/>
            <person name="Holt S."/>
            <person name="Cochrane G."/>
            <person name="Meng A."/>
            <person name="Brown T."/>
            <person name="Cohen L."/>
        </authorList>
    </citation>
    <scope>NUCLEOTIDE SEQUENCE</scope>
    <source>
        <strain evidence="6">OF101</strain>
    </source>
</reference>
<dbReference type="PANTHER" id="PTHR10231">
    <property type="entry name" value="NUCLEOTIDE-SUGAR TRANSMEMBRANE TRANSPORTER"/>
    <property type="match status" value="1"/>
</dbReference>
<dbReference type="GO" id="GO:0000139">
    <property type="term" value="C:Golgi membrane"/>
    <property type="evidence" value="ECO:0007669"/>
    <property type="project" value="InterPro"/>
</dbReference>
<sequence length="340" mass="37161">MQRYTGLEFRDLLPAASGPSTAVKIGLFTFFVFTRAVHPTIIDASKAVDPETGKKSFPYGEMTVVLMETIVTMIVAQLMAIALGGMAEWKTIWKPEPMKVFSFIGFVYALGDYLEMASMGSLGGAAYQILLQSKLIITALMMWGIKGTKQTTLQWNILILVMLSMCVYMIGGSGSGGDGGIPIMGVVNVLMKVTVSCFCAVLSDKYMKDFKSEPIYVQLVQFKCAWFVTILALTFVDGKTWQNGFFTGWSGVTCGVLASFTVKCWSTMYLLAILDSVLKNIGEAVAVLVIYLAQVILPAFDDKFEVPTFLSVMVVILSVTAYVSSKSVVEKAAKYDGMQK</sequence>
<dbReference type="GO" id="GO:0015165">
    <property type="term" value="F:pyrimidine nucleotide-sugar transmembrane transporter activity"/>
    <property type="evidence" value="ECO:0007669"/>
    <property type="project" value="InterPro"/>
</dbReference>
<comment type="subcellular location">
    <subcellularLocation>
        <location evidence="1">Membrane</location>
        <topology evidence="1">Multi-pass membrane protein</topology>
    </subcellularLocation>
</comment>
<evidence type="ECO:0000256" key="3">
    <source>
        <dbReference type="ARBA" id="ARBA00022989"/>
    </source>
</evidence>
<evidence type="ECO:0000256" key="4">
    <source>
        <dbReference type="ARBA" id="ARBA00023136"/>
    </source>
</evidence>
<evidence type="ECO:0000256" key="5">
    <source>
        <dbReference type="SAM" id="Phobius"/>
    </source>
</evidence>
<evidence type="ECO:0000256" key="2">
    <source>
        <dbReference type="ARBA" id="ARBA00022692"/>
    </source>
</evidence>
<evidence type="ECO:0000313" key="6">
    <source>
        <dbReference type="EMBL" id="CAD9137732.1"/>
    </source>
</evidence>
<proteinExistence type="predicted"/>
<dbReference type="AlphaFoldDB" id="A0A7S1QFP1"/>
<feature type="transmembrane region" description="Helical" evidence="5">
    <location>
        <begin position="181"/>
        <end position="203"/>
    </location>
</feature>
<feature type="transmembrane region" description="Helical" evidence="5">
    <location>
        <begin position="157"/>
        <end position="175"/>
    </location>
</feature>
<dbReference type="Pfam" id="PF04142">
    <property type="entry name" value="Nuc_sug_transp"/>
    <property type="match status" value="1"/>
</dbReference>
<evidence type="ECO:0008006" key="7">
    <source>
        <dbReference type="Google" id="ProtNLM"/>
    </source>
</evidence>
<feature type="transmembrane region" description="Helical" evidence="5">
    <location>
        <begin position="306"/>
        <end position="324"/>
    </location>
</feature>
<keyword evidence="3 5" id="KW-1133">Transmembrane helix</keyword>
<protein>
    <recommendedName>
        <fullName evidence="7">Sugar phosphate transporter domain-containing protein</fullName>
    </recommendedName>
</protein>
<keyword evidence="4 5" id="KW-0472">Membrane</keyword>
<dbReference type="EMBL" id="HBGE01042023">
    <property type="protein sequence ID" value="CAD9137732.1"/>
    <property type="molecule type" value="Transcribed_RNA"/>
</dbReference>
<feature type="transmembrane region" description="Helical" evidence="5">
    <location>
        <begin position="248"/>
        <end position="274"/>
    </location>
</feature>